<dbReference type="Proteomes" id="UP000295438">
    <property type="component" value="Unassembled WGS sequence"/>
</dbReference>
<gene>
    <name evidence="2" type="ORF">E1898_10510</name>
</gene>
<dbReference type="SUPFAM" id="SSF48452">
    <property type="entry name" value="TPR-like"/>
    <property type="match status" value="1"/>
</dbReference>
<accession>A0A4R5UXM5</accession>
<proteinExistence type="predicted"/>
<evidence type="ECO:0000313" key="2">
    <source>
        <dbReference type="EMBL" id="TDK44104.1"/>
    </source>
</evidence>
<evidence type="ECO:0000256" key="1">
    <source>
        <dbReference type="SAM" id="Phobius"/>
    </source>
</evidence>
<name>A0A4R5UXM5_9BACT</name>
<keyword evidence="3" id="KW-1185">Reference proteome</keyword>
<dbReference type="Pfam" id="PF13432">
    <property type="entry name" value="TPR_16"/>
    <property type="match status" value="1"/>
</dbReference>
<keyword evidence="1" id="KW-1133">Transmembrane helix</keyword>
<sequence length="245" mass="28252">MSKDLHITPLEYELIEAWLDDSLSSEQEKAFQDMEKEDSDWALKVKEVKTLREDLESLLVKNELEKIHEEAFEGSNPRTASFPRWIWAVAASLALILVAWWGFQGGFQDPNQKLFEAYYETDPGLITAMSGTDSYEFDRGMVDFKEGKYQEALALWDPLLEENPSGDTLLYFVGMANLELQNFQESKENLQKILSESSSEFEEDAKWYLALIYLKQGELDQAKLLLSDLDKPEAQKLLEEIQKES</sequence>
<dbReference type="EMBL" id="SMUW01000034">
    <property type="protein sequence ID" value="TDK44104.1"/>
    <property type="molecule type" value="Genomic_DNA"/>
</dbReference>
<reference evidence="2 3" key="1">
    <citation type="submission" date="2019-03" db="EMBL/GenBank/DDBJ databases">
        <title>Algoriphagus aquimaris sp. nov., isolated form marine sediment in Pohang, Korea.</title>
        <authorList>
            <person name="Kim J."/>
            <person name="Yoon S.-H."/>
            <person name="Lee S.-S."/>
        </authorList>
    </citation>
    <scope>NUCLEOTIDE SEQUENCE [LARGE SCALE GENOMIC DNA]</scope>
    <source>
        <strain evidence="2 3">F21</strain>
    </source>
</reference>
<protein>
    <submittedName>
        <fullName evidence="2">Tetratricopeptide repeat protein</fullName>
    </submittedName>
</protein>
<organism evidence="2 3">
    <name type="scientific">Algoriphagus formosus</name>
    <dbReference type="NCBI Taxonomy" id="2007308"/>
    <lineage>
        <taxon>Bacteria</taxon>
        <taxon>Pseudomonadati</taxon>
        <taxon>Bacteroidota</taxon>
        <taxon>Cytophagia</taxon>
        <taxon>Cytophagales</taxon>
        <taxon>Cyclobacteriaceae</taxon>
        <taxon>Algoriphagus</taxon>
    </lineage>
</organism>
<dbReference type="AlphaFoldDB" id="A0A4R5UXM5"/>
<evidence type="ECO:0000313" key="3">
    <source>
        <dbReference type="Proteomes" id="UP000295438"/>
    </source>
</evidence>
<feature type="transmembrane region" description="Helical" evidence="1">
    <location>
        <begin position="85"/>
        <end position="103"/>
    </location>
</feature>
<dbReference type="RefSeq" id="WP_133390831.1">
    <property type="nucleotide sequence ID" value="NZ_SMUW01000034.1"/>
</dbReference>
<dbReference type="InterPro" id="IPR011990">
    <property type="entry name" value="TPR-like_helical_dom_sf"/>
</dbReference>
<comment type="caution">
    <text evidence="2">The sequence shown here is derived from an EMBL/GenBank/DDBJ whole genome shotgun (WGS) entry which is preliminary data.</text>
</comment>
<dbReference type="Gene3D" id="1.25.40.10">
    <property type="entry name" value="Tetratricopeptide repeat domain"/>
    <property type="match status" value="1"/>
</dbReference>
<keyword evidence="1" id="KW-0812">Transmembrane</keyword>
<keyword evidence="1" id="KW-0472">Membrane</keyword>